<organism evidence="3 4">
    <name type="scientific">Streptomyces pyxinae</name>
    <dbReference type="NCBI Taxonomy" id="2970734"/>
    <lineage>
        <taxon>Bacteria</taxon>
        <taxon>Bacillati</taxon>
        <taxon>Actinomycetota</taxon>
        <taxon>Actinomycetes</taxon>
        <taxon>Kitasatosporales</taxon>
        <taxon>Streptomycetaceae</taxon>
        <taxon>Streptomyces</taxon>
    </lineage>
</organism>
<feature type="region of interest" description="Disordered" evidence="1">
    <location>
        <begin position="43"/>
        <end position="123"/>
    </location>
</feature>
<evidence type="ECO:0000313" key="3">
    <source>
        <dbReference type="EMBL" id="MCS0638991.1"/>
    </source>
</evidence>
<protein>
    <submittedName>
        <fullName evidence="3">DUF6479 family protein</fullName>
    </submittedName>
</protein>
<evidence type="ECO:0000313" key="4">
    <source>
        <dbReference type="Proteomes" id="UP001431313"/>
    </source>
</evidence>
<dbReference type="EMBL" id="JANUGQ010000029">
    <property type="protein sequence ID" value="MCS0638991.1"/>
    <property type="molecule type" value="Genomic_DNA"/>
</dbReference>
<accession>A0ABT2CP09</accession>
<name>A0ABT2CP09_9ACTN</name>
<evidence type="ECO:0000256" key="1">
    <source>
        <dbReference type="SAM" id="MobiDB-lite"/>
    </source>
</evidence>
<keyword evidence="2" id="KW-0812">Transmembrane</keyword>
<proteinExistence type="predicted"/>
<dbReference type="InterPro" id="IPR045513">
    <property type="entry name" value="DUF6479"/>
</dbReference>
<feature type="transmembrane region" description="Helical" evidence="2">
    <location>
        <begin position="13"/>
        <end position="36"/>
    </location>
</feature>
<sequence>MTFSAEFAANRDYLVGIGPLVAGIILVAFLIGAFLLGRRIRSREPAPPRADEQPHRPEDSGLPGEQEGHRRAGELTEREDRVMPYELRHDHTEPDTSPRSENDHKWGGSHSGGFGSGGPTTGG</sequence>
<dbReference type="Pfam" id="PF20087">
    <property type="entry name" value="DUF6479"/>
    <property type="match status" value="1"/>
</dbReference>
<dbReference type="RefSeq" id="WP_258790302.1">
    <property type="nucleotide sequence ID" value="NZ_JANUGQ010000029.1"/>
</dbReference>
<keyword evidence="2" id="KW-0472">Membrane</keyword>
<reference evidence="3" key="1">
    <citation type="submission" date="2022-08" db="EMBL/GenBank/DDBJ databases">
        <authorList>
            <person name="Somphong A."/>
            <person name="Phongsopitanun W."/>
        </authorList>
    </citation>
    <scope>NUCLEOTIDE SEQUENCE</scope>
    <source>
        <strain evidence="3">LP05-1</strain>
    </source>
</reference>
<feature type="compositionally biased region" description="Gly residues" evidence="1">
    <location>
        <begin position="109"/>
        <end position="123"/>
    </location>
</feature>
<gene>
    <name evidence="3" type="ORF">NX801_25765</name>
</gene>
<dbReference type="Proteomes" id="UP001431313">
    <property type="component" value="Unassembled WGS sequence"/>
</dbReference>
<feature type="compositionally biased region" description="Basic and acidic residues" evidence="1">
    <location>
        <begin position="43"/>
        <end position="59"/>
    </location>
</feature>
<evidence type="ECO:0000256" key="2">
    <source>
        <dbReference type="SAM" id="Phobius"/>
    </source>
</evidence>
<keyword evidence="4" id="KW-1185">Reference proteome</keyword>
<feature type="compositionally biased region" description="Basic and acidic residues" evidence="1">
    <location>
        <begin position="66"/>
        <end position="106"/>
    </location>
</feature>
<comment type="caution">
    <text evidence="3">The sequence shown here is derived from an EMBL/GenBank/DDBJ whole genome shotgun (WGS) entry which is preliminary data.</text>
</comment>
<keyword evidence="2" id="KW-1133">Transmembrane helix</keyword>